<dbReference type="PANTHER" id="PTHR11228">
    <property type="entry name" value="RADICAL SAM DOMAIN PROTEIN"/>
    <property type="match status" value="1"/>
</dbReference>
<dbReference type="GO" id="GO:0046872">
    <property type="term" value="F:metal ion binding"/>
    <property type="evidence" value="ECO:0007669"/>
    <property type="project" value="UniProtKB-KW"/>
</dbReference>
<keyword evidence="2" id="KW-0479">Metal-binding</keyword>
<dbReference type="GO" id="GO:0003824">
    <property type="term" value="F:catalytic activity"/>
    <property type="evidence" value="ECO:0007669"/>
    <property type="project" value="InterPro"/>
</dbReference>
<dbReference type="GO" id="GO:0051536">
    <property type="term" value="F:iron-sulfur cluster binding"/>
    <property type="evidence" value="ECO:0007669"/>
    <property type="project" value="UniProtKB-KW"/>
</dbReference>
<dbReference type="CDD" id="cd21109">
    <property type="entry name" value="SPASM"/>
    <property type="match status" value="1"/>
</dbReference>
<protein>
    <submittedName>
        <fullName evidence="7">Uncharacterized protein</fullName>
    </submittedName>
</protein>
<sequence length="376" mass="44066">MEQGLLKPSEMSWKVFNRLESEVFPHLRRIQFGGNNFGEQLSASNWNTFLEKVSKHNIDISIVTNGTLLNTNRIKAMVRAGVEINFSLEGASKESYEAVRAYRFNRFLDIIKETCEEKTRRPENGAQVNLGYTIFYDNIGEITDLIRMADRLGVDRVIVTHFVPWHERQRRQSLVYHKELSNHMLEKTKQLARELNIRVDLPRPFRIDDSQEKPDARERKLAKPCYHPWRSFSINERGDVMPCCATSVVMGNLERSSFSEIWNGRKYQKLRKTVNSSRPLVFCRDCAFREIDRESSQPISFWSDEKFLLAAIGTEKHLNSSSLLLRKMKNRLKKAKWGEMALPYLMELYRKHGAFYVTDIYDICMTPLSKRPSRKR</sequence>
<comment type="caution">
    <text evidence="7">The sequence shown here is derived from an EMBL/GenBank/DDBJ whole genome shotgun (WGS) entry which is preliminary data.</text>
</comment>
<evidence type="ECO:0000313" key="8">
    <source>
        <dbReference type="Proteomes" id="UP000051861"/>
    </source>
</evidence>
<dbReference type="InterPro" id="IPR023885">
    <property type="entry name" value="4Fe4S-binding_SPASM_dom"/>
</dbReference>
<accession>A0A0S7Y2J6</accession>
<name>A0A0S7Y2J6_UNCSA</name>
<dbReference type="CDD" id="cd01335">
    <property type="entry name" value="Radical_SAM"/>
    <property type="match status" value="1"/>
</dbReference>
<organism evidence="7 8">
    <name type="scientific">candidate division WOR-1 bacterium DG_54_3</name>
    <dbReference type="NCBI Taxonomy" id="1703775"/>
    <lineage>
        <taxon>Bacteria</taxon>
        <taxon>Bacillati</taxon>
        <taxon>Saganbacteria</taxon>
    </lineage>
</organism>
<dbReference type="EMBL" id="LIZX01000043">
    <property type="protein sequence ID" value="KPJ68687.1"/>
    <property type="molecule type" value="Genomic_DNA"/>
</dbReference>
<evidence type="ECO:0000313" key="7">
    <source>
        <dbReference type="EMBL" id="KPJ68687.1"/>
    </source>
</evidence>
<dbReference type="InterPro" id="IPR013785">
    <property type="entry name" value="Aldolase_TIM"/>
</dbReference>
<dbReference type="SUPFAM" id="SSF102114">
    <property type="entry name" value="Radical SAM enzymes"/>
    <property type="match status" value="1"/>
</dbReference>
<proteinExistence type="predicted"/>
<evidence type="ECO:0000259" key="6">
    <source>
        <dbReference type="Pfam" id="PF13186"/>
    </source>
</evidence>
<dbReference type="InterPro" id="IPR007197">
    <property type="entry name" value="rSAM"/>
</dbReference>
<dbReference type="InterPro" id="IPR050377">
    <property type="entry name" value="Radical_SAM_PqqE_MftC-like"/>
</dbReference>
<keyword evidence="4" id="KW-0411">Iron-sulfur</keyword>
<dbReference type="AlphaFoldDB" id="A0A0S7Y2J6"/>
<evidence type="ECO:0000256" key="1">
    <source>
        <dbReference type="ARBA" id="ARBA00022691"/>
    </source>
</evidence>
<dbReference type="PANTHER" id="PTHR11228:SF7">
    <property type="entry name" value="PQQA PEPTIDE CYCLASE"/>
    <property type="match status" value="1"/>
</dbReference>
<keyword evidence="3" id="KW-0408">Iron</keyword>
<evidence type="ECO:0000259" key="5">
    <source>
        <dbReference type="Pfam" id="PF04055"/>
    </source>
</evidence>
<dbReference type="Gene3D" id="3.20.20.70">
    <property type="entry name" value="Aldolase class I"/>
    <property type="match status" value="1"/>
</dbReference>
<dbReference type="InterPro" id="IPR058240">
    <property type="entry name" value="rSAM_sf"/>
</dbReference>
<evidence type="ECO:0000256" key="3">
    <source>
        <dbReference type="ARBA" id="ARBA00023004"/>
    </source>
</evidence>
<reference evidence="7 8" key="1">
    <citation type="journal article" date="2015" name="Microbiome">
        <title>Genomic resolution of linkages in carbon, nitrogen, and sulfur cycling among widespread estuary sediment bacteria.</title>
        <authorList>
            <person name="Baker B.J."/>
            <person name="Lazar C.S."/>
            <person name="Teske A.P."/>
            <person name="Dick G.J."/>
        </authorList>
    </citation>
    <scope>NUCLEOTIDE SEQUENCE [LARGE SCALE GENOMIC DNA]</scope>
    <source>
        <strain evidence="7">DG_54_3</strain>
    </source>
</reference>
<evidence type="ECO:0000256" key="4">
    <source>
        <dbReference type="ARBA" id="ARBA00023014"/>
    </source>
</evidence>
<feature type="domain" description="4Fe4S-binding SPASM" evidence="6">
    <location>
        <begin position="225"/>
        <end position="286"/>
    </location>
</feature>
<evidence type="ECO:0000256" key="2">
    <source>
        <dbReference type="ARBA" id="ARBA00022723"/>
    </source>
</evidence>
<gene>
    <name evidence="7" type="ORF">AMJ44_05745</name>
</gene>
<dbReference type="Pfam" id="PF13186">
    <property type="entry name" value="SPASM"/>
    <property type="match status" value="1"/>
</dbReference>
<dbReference type="Pfam" id="PF04055">
    <property type="entry name" value="Radical_SAM"/>
    <property type="match status" value="1"/>
</dbReference>
<dbReference type="Proteomes" id="UP000051861">
    <property type="component" value="Unassembled WGS sequence"/>
</dbReference>
<feature type="domain" description="Radical SAM core" evidence="5">
    <location>
        <begin position="41"/>
        <end position="147"/>
    </location>
</feature>
<keyword evidence="1" id="KW-0949">S-adenosyl-L-methionine</keyword>